<dbReference type="Proteomes" id="UP000310374">
    <property type="component" value="Unassembled WGS sequence"/>
</dbReference>
<accession>A0AB74JEX8</accession>
<name>A0AB74JEX8_AURPU</name>
<keyword evidence="1" id="KW-0472">Membrane</keyword>
<keyword evidence="1" id="KW-1133">Transmembrane helix</keyword>
<feature type="transmembrane region" description="Helical" evidence="1">
    <location>
        <begin position="63"/>
        <end position="85"/>
    </location>
</feature>
<feature type="transmembrane region" description="Helical" evidence="1">
    <location>
        <begin position="188"/>
        <end position="210"/>
    </location>
</feature>
<feature type="transmembrane region" description="Helical" evidence="1">
    <location>
        <begin position="97"/>
        <end position="116"/>
    </location>
</feature>
<reference evidence="2 3" key="1">
    <citation type="submission" date="2018-10" db="EMBL/GenBank/DDBJ databases">
        <title>Fifty Aureobasidium pullulans genomes reveal a recombining polyextremotolerant generalist.</title>
        <authorList>
            <person name="Gostincar C."/>
            <person name="Turk M."/>
            <person name="Zajc J."/>
            <person name="Gunde-Cimerman N."/>
        </authorList>
    </citation>
    <scope>NUCLEOTIDE SEQUENCE [LARGE SCALE GENOMIC DNA]</scope>
    <source>
        <strain evidence="2 3">EXF-10081</strain>
    </source>
</reference>
<sequence>MPPLYTTLPSADRDVEMESLTQSLDGLVQARRNEIRHSTLRSDMASSAFDPPSYTMKRYIRRWIANTFGPPLVTISYLFIARYYLCVPPVNDVIDPPSISAGFIYYVWLMLSIFALDWAKSALAGFEAWALMDPRFAPRTALQLMWHTDRAWGSVSGWRKALILVCVDLCCRFSKRTARHDSKGPAGLWWFLASSSFLFYAAVPLSSLTMETRRAFKRSSRTINIVGPNEATFDTSISNVIAEQANSRWRLGNPTNPSSETVLYSPAGVGNGSNMYYWYTIKDIFRQDWEDMRDPPHTGRNITFFSGPQVYERADGSAWGLLTSLSCSVNTPNDQEFKLLKVHEIKLMIGRPLV</sequence>
<organism evidence="2 3">
    <name type="scientific">Aureobasidium pullulans</name>
    <name type="common">Black yeast</name>
    <name type="synonym">Pullularia pullulans</name>
    <dbReference type="NCBI Taxonomy" id="5580"/>
    <lineage>
        <taxon>Eukaryota</taxon>
        <taxon>Fungi</taxon>
        <taxon>Dikarya</taxon>
        <taxon>Ascomycota</taxon>
        <taxon>Pezizomycotina</taxon>
        <taxon>Dothideomycetes</taxon>
        <taxon>Dothideomycetidae</taxon>
        <taxon>Dothideales</taxon>
        <taxon>Saccotheciaceae</taxon>
        <taxon>Aureobasidium</taxon>
    </lineage>
</organism>
<proteinExistence type="predicted"/>
<evidence type="ECO:0000313" key="2">
    <source>
        <dbReference type="EMBL" id="THX19326.1"/>
    </source>
</evidence>
<evidence type="ECO:0000256" key="1">
    <source>
        <dbReference type="SAM" id="Phobius"/>
    </source>
</evidence>
<evidence type="ECO:0000313" key="3">
    <source>
        <dbReference type="Proteomes" id="UP000310374"/>
    </source>
</evidence>
<comment type="caution">
    <text evidence="2">The sequence shown here is derived from an EMBL/GenBank/DDBJ whole genome shotgun (WGS) entry which is preliminary data.</text>
</comment>
<dbReference type="AlphaFoldDB" id="A0AB74JEX8"/>
<dbReference type="EMBL" id="QZAT01000358">
    <property type="protein sequence ID" value="THX19326.1"/>
    <property type="molecule type" value="Genomic_DNA"/>
</dbReference>
<keyword evidence="1" id="KW-0812">Transmembrane</keyword>
<protein>
    <submittedName>
        <fullName evidence="2">Uncharacterized protein</fullName>
    </submittedName>
</protein>
<gene>
    <name evidence="2" type="ORF">D6D12_10734</name>
</gene>